<dbReference type="STRING" id="285458.BGM19_38630"/>
<dbReference type="EMBL" id="MEHJ01000002">
    <property type="protein sequence ID" value="OEJ21410.1"/>
    <property type="molecule type" value="Genomic_DNA"/>
</dbReference>
<gene>
    <name evidence="1" type="ORF">AS594_38210</name>
</gene>
<name>A0A1E5NYL0_9ACTN</name>
<comment type="caution">
    <text evidence="1">The sequence shown here is derived from an EMBL/GenBank/DDBJ whole genome shotgun (WGS) entry which is preliminary data.</text>
</comment>
<evidence type="ECO:0000313" key="1">
    <source>
        <dbReference type="EMBL" id="OEJ21410.1"/>
    </source>
</evidence>
<organism evidence="1 2">
    <name type="scientific">Streptomyces agglomeratus</name>
    <dbReference type="NCBI Taxonomy" id="285458"/>
    <lineage>
        <taxon>Bacteria</taxon>
        <taxon>Bacillati</taxon>
        <taxon>Actinomycetota</taxon>
        <taxon>Actinomycetes</taxon>
        <taxon>Kitasatosporales</taxon>
        <taxon>Streptomycetaceae</taxon>
        <taxon>Streptomyces</taxon>
    </lineage>
</organism>
<accession>A0A1E5NYL0</accession>
<keyword evidence="2" id="KW-1185">Reference proteome</keyword>
<sequence length="98" mass="11258">MLIARQRRYGSGSRLRHLLVELCLYEDFLRVRWRFDGSQPARQAPAFQRLARIDQPAPITDDTGEAAKSVCQRRELLACRRRTRRLALAQTSGSVCCP</sequence>
<dbReference type="AlphaFoldDB" id="A0A1E5NYL0"/>
<reference evidence="1 2" key="1">
    <citation type="submission" date="2016-08" db="EMBL/GenBank/DDBJ databases">
        <title>Complete genome sequence of Streptomyces agglomeratus strain 6-3-2, a novel anti-MRSA actinomycete isolated from Wuli of Tebit, China.</title>
        <authorList>
            <person name="Chen X."/>
        </authorList>
    </citation>
    <scope>NUCLEOTIDE SEQUENCE [LARGE SCALE GENOMIC DNA]</scope>
    <source>
        <strain evidence="1 2">6-3-2</strain>
    </source>
</reference>
<proteinExistence type="predicted"/>
<dbReference type="Proteomes" id="UP000095759">
    <property type="component" value="Unassembled WGS sequence"/>
</dbReference>
<evidence type="ECO:0000313" key="2">
    <source>
        <dbReference type="Proteomes" id="UP000095759"/>
    </source>
</evidence>
<protein>
    <submittedName>
        <fullName evidence="1">Uncharacterized protein</fullName>
    </submittedName>
</protein>